<dbReference type="InterPro" id="IPR011335">
    <property type="entry name" value="Restrct_endonuc-II-like"/>
</dbReference>
<feature type="domain" description="DUF559" evidence="2">
    <location>
        <begin position="271"/>
        <end position="330"/>
    </location>
</feature>
<comment type="caution">
    <text evidence="3">The sequence shown here is derived from an EMBL/GenBank/DDBJ whole genome shotgun (WGS) entry which is preliminary data.</text>
</comment>
<dbReference type="EMBL" id="QNSB01000009">
    <property type="protein sequence ID" value="RBP70322.1"/>
    <property type="molecule type" value="Genomic_DNA"/>
</dbReference>
<organism evidence="3 4">
    <name type="scientific">Brevibacterium celere</name>
    <dbReference type="NCBI Taxonomy" id="225845"/>
    <lineage>
        <taxon>Bacteria</taxon>
        <taxon>Bacillati</taxon>
        <taxon>Actinomycetota</taxon>
        <taxon>Actinomycetes</taxon>
        <taxon>Micrococcales</taxon>
        <taxon>Brevibacteriaceae</taxon>
        <taxon>Brevibacterium</taxon>
    </lineage>
</organism>
<dbReference type="InterPro" id="IPR007569">
    <property type="entry name" value="DUF559"/>
</dbReference>
<reference evidence="3 4" key="1">
    <citation type="submission" date="2018-06" db="EMBL/GenBank/DDBJ databases">
        <title>Freshwater and sediment microbial communities from various areas in North America, analyzing microbe dynamics in response to fracking.</title>
        <authorList>
            <person name="Lamendella R."/>
        </authorList>
    </citation>
    <scope>NUCLEOTIDE SEQUENCE [LARGE SCALE GENOMIC DNA]</scope>
    <source>
        <strain evidence="3 4">3b_TX</strain>
    </source>
</reference>
<dbReference type="GO" id="GO:0004519">
    <property type="term" value="F:endonuclease activity"/>
    <property type="evidence" value="ECO:0007669"/>
    <property type="project" value="UniProtKB-KW"/>
</dbReference>
<dbReference type="Gene3D" id="3.40.960.10">
    <property type="entry name" value="VSR Endonuclease"/>
    <property type="match status" value="1"/>
</dbReference>
<feature type="region of interest" description="Disordered" evidence="1">
    <location>
        <begin position="91"/>
        <end position="112"/>
    </location>
</feature>
<keyword evidence="3" id="KW-0540">Nuclease</keyword>
<keyword evidence="3" id="KW-0255">Endonuclease</keyword>
<gene>
    <name evidence="3" type="ORF">DFO65_10994</name>
</gene>
<dbReference type="Proteomes" id="UP000253509">
    <property type="component" value="Unassembled WGS sequence"/>
</dbReference>
<evidence type="ECO:0000313" key="4">
    <source>
        <dbReference type="Proteomes" id="UP000253509"/>
    </source>
</evidence>
<dbReference type="SUPFAM" id="SSF52980">
    <property type="entry name" value="Restriction endonuclease-like"/>
    <property type="match status" value="1"/>
</dbReference>
<sequence>MYRILTTQDLTRLGFTSEEIRRARRCCLLRLSRGVYVARHVCTIHSHRPLWASIEENAHDEFTRYGDIRDQTEALHAAVMARCELKFRRRQDSAGDHRSSGYAAAPGQRSEEKPEIFSHVSAALIHGLPIAYPVTHQVEVFRPGVDRRFKSIHVRSSTVPKKHQVRVMGARVTTLERTLIDVARSYSLDISVAMLDSALHRNLTTLDRITTTLSECAEKRNTKRVRLALDLADGRRESPAESIAAVRFYQHGLSGLDPQVVLGSESFSVRVDFCHRSARLIVEVDGIGKLYLGSGVPREELEKERRREHWLREHGYRVIRITWKELFQERKFQEIKQVLMRAA</sequence>
<protein>
    <submittedName>
        <fullName evidence="3">Very-short-patch-repair endonuclease</fullName>
    </submittedName>
</protein>
<evidence type="ECO:0000259" key="2">
    <source>
        <dbReference type="Pfam" id="PF04480"/>
    </source>
</evidence>
<evidence type="ECO:0000313" key="3">
    <source>
        <dbReference type="EMBL" id="RBP70322.1"/>
    </source>
</evidence>
<dbReference type="AlphaFoldDB" id="A0A366IG06"/>
<keyword evidence="4" id="KW-1185">Reference proteome</keyword>
<name>A0A366IG06_9MICO</name>
<evidence type="ECO:0000256" key="1">
    <source>
        <dbReference type="SAM" id="MobiDB-lite"/>
    </source>
</evidence>
<proteinExistence type="predicted"/>
<accession>A0A366IG06</accession>
<keyword evidence="3" id="KW-0378">Hydrolase</keyword>
<dbReference type="Pfam" id="PF04480">
    <property type="entry name" value="DUF559"/>
    <property type="match status" value="1"/>
</dbReference>